<feature type="transmembrane region" description="Helical" evidence="8">
    <location>
        <begin position="123"/>
        <end position="139"/>
    </location>
</feature>
<keyword evidence="6 8" id="KW-1133">Transmembrane helix</keyword>
<dbReference type="RefSeq" id="WP_160115004.1">
    <property type="nucleotide sequence ID" value="NZ_FNVA01000001.1"/>
</dbReference>
<dbReference type="InterPro" id="IPR050297">
    <property type="entry name" value="LipidA_mod_glycosyltrf_83"/>
</dbReference>
<evidence type="ECO:0000256" key="1">
    <source>
        <dbReference type="ARBA" id="ARBA00004651"/>
    </source>
</evidence>
<accession>A0A1H5UNI5</accession>
<evidence type="ECO:0000256" key="2">
    <source>
        <dbReference type="ARBA" id="ARBA00022475"/>
    </source>
</evidence>
<dbReference type="PANTHER" id="PTHR33908:SF11">
    <property type="entry name" value="MEMBRANE PROTEIN"/>
    <property type="match status" value="1"/>
</dbReference>
<keyword evidence="2" id="KW-1003">Cell membrane</keyword>
<evidence type="ECO:0000256" key="8">
    <source>
        <dbReference type="SAM" id="Phobius"/>
    </source>
</evidence>
<dbReference type="InterPro" id="IPR038731">
    <property type="entry name" value="RgtA/B/C-like"/>
</dbReference>
<keyword evidence="3" id="KW-0328">Glycosyltransferase</keyword>
<dbReference type="GO" id="GO:0005886">
    <property type="term" value="C:plasma membrane"/>
    <property type="evidence" value="ECO:0007669"/>
    <property type="project" value="UniProtKB-SubCell"/>
</dbReference>
<dbReference type="EMBL" id="FNVA01000001">
    <property type="protein sequence ID" value="SEF75991.1"/>
    <property type="molecule type" value="Genomic_DNA"/>
</dbReference>
<dbReference type="PANTHER" id="PTHR33908">
    <property type="entry name" value="MANNOSYLTRANSFERASE YKCB-RELATED"/>
    <property type="match status" value="1"/>
</dbReference>
<keyword evidence="11" id="KW-1185">Reference proteome</keyword>
<dbReference type="OrthoDB" id="114419at2"/>
<dbReference type="Pfam" id="PF13231">
    <property type="entry name" value="PMT_2"/>
    <property type="match status" value="1"/>
</dbReference>
<reference evidence="10 11" key="1">
    <citation type="submission" date="2016-10" db="EMBL/GenBank/DDBJ databases">
        <authorList>
            <person name="de Groot N.N."/>
        </authorList>
    </citation>
    <scope>NUCLEOTIDE SEQUENCE [LARGE SCALE GENOMIC DNA]</scope>
    <source>
        <strain evidence="10 11">DSM 22489</strain>
    </source>
</reference>
<evidence type="ECO:0000259" key="9">
    <source>
        <dbReference type="Pfam" id="PF13231"/>
    </source>
</evidence>
<dbReference type="Proteomes" id="UP000236728">
    <property type="component" value="Unassembled WGS sequence"/>
</dbReference>
<keyword evidence="7 8" id="KW-0472">Membrane</keyword>
<comment type="subcellular location">
    <subcellularLocation>
        <location evidence="1">Cell membrane</location>
        <topology evidence="1">Multi-pass membrane protein</topology>
    </subcellularLocation>
</comment>
<evidence type="ECO:0000313" key="10">
    <source>
        <dbReference type="EMBL" id="SEF75991.1"/>
    </source>
</evidence>
<feature type="transmembrane region" description="Helical" evidence="8">
    <location>
        <begin position="98"/>
        <end position="117"/>
    </location>
</feature>
<keyword evidence="5 8" id="KW-0812">Transmembrane</keyword>
<feature type="transmembrane region" description="Helical" evidence="8">
    <location>
        <begin position="243"/>
        <end position="259"/>
    </location>
</feature>
<evidence type="ECO:0000313" key="11">
    <source>
        <dbReference type="Proteomes" id="UP000236728"/>
    </source>
</evidence>
<feature type="transmembrane region" description="Helical" evidence="8">
    <location>
        <begin position="311"/>
        <end position="330"/>
    </location>
</feature>
<evidence type="ECO:0000256" key="5">
    <source>
        <dbReference type="ARBA" id="ARBA00022692"/>
    </source>
</evidence>
<organism evidence="10 11">
    <name type="scientific">Bryocella elongata</name>
    <dbReference type="NCBI Taxonomy" id="863522"/>
    <lineage>
        <taxon>Bacteria</taxon>
        <taxon>Pseudomonadati</taxon>
        <taxon>Acidobacteriota</taxon>
        <taxon>Terriglobia</taxon>
        <taxon>Terriglobales</taxon>
        <taxon>Acidobacteriaceae</taxon>
        <taxon>Bryocella</taxon>
    </lineage>
</organism>
<evidence type="ECO:0000256" key="6">
    <source>
        <dbReference type="ARBA" id="ARBA00022989"/>
    </source>
</evidence>
<dbReference type="AlphaFoldDB" id="A0A1H5UNI5"/>
<proteinExistence type="predicted"/>
<feature type="transmembrane region" description="Helical" evidence="8">
    <location>
        <begin position="71"/>
        <end position="91"/>
    </location>
</feature>
<evidence type="ECO:0000256" key="4">
    <source>
        <dbReference type="ARBA" id="ARBA00022679"/>
    </source>
</evidence>
<dbReference type="GO" id="GO:0016763">
    <property type="term" value="F:pentosyltransferase activity"/>
    <property type="evidence" value="ECO:0007669"/>
    <property type="project" value="TreeGrafter"/>
</dbReference>
<protein>
    <submittedName>
        <fullName evidence="10">4-amino-4-deoxy-L-arabinose transferase</fullName>
    </submittedName>
</protein>
<feature type="transmembrane region" description="Helical" evidence="8">
    <location>
        <begin position="280"/>
        <end position="299"/>
    </location>
</feature>
<feature type="transmembrane region" description="Helical" evidence="8">
    <location>
        <begin position="151"/>
        <end position="172"/>
    </location>
</feature>
<dbReference type="GO" id="GO:0009103">
    <property type="term" value="P:lipopolysaccharide biosynthetic process"/>
    <property type="evidence" value="ECO:0007669"/>
    <property type="project" value="UniProtKB-ARBA"/>
</dbReference>
<sequence>MIALLVAIYVPLVLEISHLKPLWHDELYTLFIARASSVREMWDLARIYDLNPPLPFLLTRASYRLLGVNTLATRLPEMIGFLAALLCLFAIVRRRMGVLYGLFAAYLLMASVMFQLAAEARPYGLMYGFFLAAVLCWQRSAELSVMHRWRWLIALSLALACLFLSHVFGAVAAATLVGAEFVRAISRRRVDWPMLAALAIPFGVTALYAPLFQNHHTAIYPASFVPGPAMLLQFYAYSMRQEFLIAVLTLMAVILSLSRHQISLARPSAGPRWSFTPAECFLLAGVLALPLALMLLLMHSHGAFYVRYGSIANFAFAPIVAALLGGITLRSINGGRKLDPRVALLGCIVAICASDAPMLIPRGIADGGILPTPLHGEPRLLPCDACAKTAALDPSLPLVEASGLVFVEMSYRENDATLSRLYYLTDSDASARIAHANIFERMPAVVDAFHLHSHSEAYAAFTAQHRHFFVLGKMDYPEDWLLPKLKEDGATLKLLGQMRDDYWRTTELYEVTLPNAPVAH</sequence>
<evidence type="ECO:0000256" key="7">
    <source>
        <dbReference type="ARBA" id="ARBA00023136"/>
    </source>
</evidence>
<evidence type="ECO:0000256" key="3">
    <source>
        <dbReference type="ARBA" id="ARBA00022676"/>
    </source>
</evidence>
<gene>
    <name evidence="10" type="ORF">SAMN05421819_1085</name>
</gene>
<feature type="transmembrane region" description="Helical" evidence="8">
    <location>
        <begin position="192"/>
        <end position="211"/>
    </location>
</feature>
<keyword evidence="4 10" id="KW-0808">Transferase</keyword>
<feature type="domain" description="Glycosyltransferase RgtA/B/C/D-like" evidence="9">
    <location>
        <begin position="52"/>
        <end position="195"/>
    </location>
</feature>
<name>A0A1H5UNI5_9BACT</name>